<feature type="region of interest" description="Disordered" evidence="1">
    <location>
        <begin position="36"/>
        <end position="55"/>
    </location>
</feature>
<dbReference type="AlphaFoldDB" id="A0A1E1WJ63"/>
<dbReference type="OrthoDB" id="2187496at2759"/>
<gene>
    <name evidence="2" type="ORF">g.4658</name>
</gene>
<dbReference type="EMBL" id="GDQN01004117">
    <property type="protein sequence ID" value="JAT86937.1"/>
    <property type="molecule type" value="Transcribed_RNA"/>
</dbReference>
<proteinExistence type="predicted"/>
<name>A0A1E1WJ63_PECGO</name>
<protein>
    <submittedName>
        <fullName evidence="2">Uncharacterized protein</fullName>
    </submittedName>
</protein>
<feature type="non-terminal residue" evidence="2">
    <location>
        <position position="104"/>
    </location>
</feature>
<sequence>RAARRAAWRAARLRSLEQEALESAKTIKSMVGPAEDIIGEVPSREKSPSEVETTQEKIISLELTTSPSSETAPSELDEAGASLGEGEGSGEHSLQPDIVQVVNP</sequence>
<organism evidence="2">
    <name type="scientific">Pectinophora gossypiella</name>
    <name type="common">Cotton pink bollworm</name>
    <name type="synonym">Depressaria gossypiella</name>
    <dbReference type="NCBI Taxonomy" id="13191"/>
    <lineage>
        <taxon>Eukaryota</taxon>
        <taxon>Metazoa</taxon>
        <taxon>Ecdysozoa</taxon>
        <taxon>Arthropoda</taxon>
        <taxon>Hexapoda</taxon>
        <taxon>Insecta</taxon>
        <taxon>Pterygota</taxon>
        <taxon>Neoptera</taxon>
        <taxon>Endopterygota</taxon>
        <taxon>Lepidoptera</taxon>
        <taxon>Glossata</taxon>
        <taxon>Ditrysia</taxon>
        <taxon>Gelechioidea</taxon>
        <taxon>Gelechiidae</taxon>
        <taxon>Apatetrinae</taxon>
        <taxon>Pectinophora</taxon>
    </lineage>
</organism>
<feature type="region of interest" description="Disordered" evidence="1">
    <location>
        <begin position="60"/>
        <end position="104"/>
    </location>
</feature>
<evidence type="ECO:0000256" key="1">
    <source>
        <dbReference type="SAM" id="MobiDB-lite"/>
    </source>
</evidence>
<accession>A0A1E1WJ63</accession>
<reference evidence="2" key="1">
    <citation type="submission" date="2015-09" db="EMBL/GenBank/DDBJ databases">
        <title>De novo assembly of Pectinophora gossypiella (Pink Bollworm) gut transcriptome.</title>
        <authorList>
            <person name="Tassone E.E."/>
        </authorList>
    </citation>
    <scope>NUCLEOTIDE SEQUENCE</scope>
</reference>
<feature type="compositionally biased region" description="Low complexity" evidence="1">
    <location>
        <begin position="60"/>
        <end position="84"/>
    </location>
</feature>
<evidence type="ECO:0000313" key="2">
    <source>
        <dbReference type="EMBL" id="JAT86937.1"/>
    </source>
</evidence>
<feature type="non-terminal residue" evidence="2">
    <location>
        <position position="1"/>
    </location>
</feature>